<keyword evidence="2" id="KW-1185">Reference proteome</keyword>
<organism evidence="1 2">
    <name type="scientific">Puccinia triticina</name>
    <dbReference type="NCBI Taxonomy" id="208348"/>
    <lineage>
        <taxon>Eukaryota</taxon>
        <taxon>Fungi</taxon>
        <taxon>Dikarya</taxon>
        <taxon>Basidiomycota</taxon>
        <taxon>Pucciniomycotina</taxon>
        <taxon>Pucciniomycetes</taxon>
        <taxon>Pucciniales</taxon>
        <taxon>Pucciniaceae</taxon>
        <taxon>Puccinia</taxon>
    </lineage>
</organism>
<name>A0ABY7D042_9BASI</name>
<gene>
    <name evidence="1" type="ORF">PtA15_11A287</name>
</gene>
<dbReference type="RefSeq" id="XP_053025152.1">
    <property type="nucleotide sequence ID" value="XM_053161179.1"/>
</dbReference>
<sequence length="99" mass="10880">MAYVEVGGPAPGSMVKVAENGGHPMGPGNVEQHLTVSGWILIKELHNSLLARFNNKLLSGPGRLILLAYIQLISQDYMKLNKPLLAQKELLFSFDPLLR</sequence>
<accession>A0ABY7D042</accession>
<evidence type="ECO:0000313" key="2">
    <source>
        <dbReference type="Proteomes" id="UP001164743"/>
    </source>
</evidence>
<dbReference type="EMBL" id="CP110431">
    <property type="protein sequence ID" value="WAQ89597.1"/>
    <property type="molecule type" value="Genomic_DNA"/>
</dbReference>
<dbReference type="Proteomes" id="UP001164743">
    <property type="component" value="Chromosome 11A"/>
</dbReference>
<proteinExistence type="predicted"/>
<dbReference type="GeneID" id="77802074"/>
<reference evidence="1" key="1">
    <citation type="submission" date="2022-10" db="EMBL/GenBank/DDBJ databases">
        <title>Puccinia triticina Genome sequencing and assembly.</title>
        <authorList>
            <person name="Li C."/>
        </authorList>
    </citation>
    <scope>NUCLEOTIDE SEQUENCE</scope>
    <source>
        <strain evidence="1">Pt15</strain>
    </source>
</reference>
<evidence type="ECO:0000313" key="1">
    <source>
        <dbReference type="EMBL" id="WAQ89597.1"/>
    </source>
</evidence>
<protein>
    <submittedName>
        <fullName evidence="1">Uncharacterized protein</fullName>
    </submittedName>
</protein>